<dbReference type="InterPro" id="IPR008145">
    <property type="entry name" value="GK/Ca_channel_bsu"/>
</dbReference>
<dbReference type="Pfam" id="PF00625">
    <property type="entry name" value="Guanylate_kin"/>
    <property type="match status" value="1"/>
</dbReference>
<comment type="subcellular location">
    <subcellularLocation>
        <location evidence="11">Cytoplasm</location>
    </subcellularLocation>
</comment>
<dbReference type="PANTHER" id="PTHR23117:SF13">
    <property type="entry name" value="GUANYLATE KINASE"/>
    <property type="match status" value="1"/>
</dbReference>
<dbReference type="InterPro" id="IPR017665">
    <property type="entry name" value="Guanylate_kinase"/>
</dbReference>
<gene>
    <name evidence="11 13" type="primary">gmk</name>
    <name evidence="13" type="ORF">IAB89_09785</name>
</gene>
<evidence type="ECO:0000313" key="14">
    <source>
        <dbReference type="Proteomes" id="UP000824242"/>
    </source>
</evidence>
<evidence type="ECO:0000256" key="4">
    <source>
        <dbReference type="ARBA" id="ARBA00016296"/>
    </source>
</evidence>
<evidence type="ECO:0000256" key="11">
    <source>
        <dbReference type="HAMAP-Rule" id="MF_00328"/>
    </source>
</evidence>
<dbReference type="CDD" id="cd00071">
    <property type="entry name" value="GMPK"/>
    <property type="match status" value="1"/>
</dbReference>
<dbReference type="EMBL" id="DVGZ01000108">
    <property type="protein sequence ID" value="HIR47926.1"/>
    <property type="molecule type" value="Genomic_DNA"/>
</dbReference>
<dbReference type="PROSITE" id="PS50052">
    <property type="entry name" value="GUANYLATE_KINASE_2"/>
    <property type="match status" value="1"/>
</dbReference>
<sequence length="200" mass="22320">MSAEGLLVVFSGPSGAGKDTVLKRLMEKEPGIRLSVSATTRAPREGEINGKDYHFISRDRFDALVAEDKMLEYAEYCGNCYGTPSEPIEKWQAEGCDVILEIEVQGGAQIKKKCPDCISIFVLPPSLEVLENRLRRRGTESEDVICKRLAAAKAEIAQALHYDYILVNDDLEPAVDQMAGILRAEKQKAVRNKEFIERML</sequence>
<comment type="similarity">
    <text evidence="2 11">Belongs to the guanylate kinase family.</text>
</comment>
<proteinExistence type="inferred from homology"/>
<evidence type="ECO:0000259" key="12">
    <source>
        <dbReference type="PROSITE" id="PS50052"/>
    </source>
</evidence>
<dbReference type="EC" id="2.7.4.8" evidence="3 11"/>
<dbReference type="GO" id="GO:0005829">
    <property type="term" value="C:cytosol"/>
    <property type="evidence" value="ECO:0007669"/>
    <property type="project" value="TreeGrafter"/>
</dbReference>
<feature type="domain" description="Guanylate kinase-like" evidence="12">
    <location>
        <begin position="5"/>
        <end position="183"/>
    </location>
</feature>
<dbReference type="InterPro" id="IPR020590">
    <property type="entry name" value="Guanylate_kinase_CS"/>
</dbReference>
<keyword evidence="11" id="KW-0963">Cytoplasm</keyword>
<dbReference type="FunFam" id="3.30.63.10:FF:000002">
    <property type="entry name" value="Guanylate kinase 1"/>
    <property type="match status" value="1"/>
</dbReference>
<reference evidence="13" key="1">
    <citation type="submission" date="2020-10" db="EMBL/GenBank/DDBJ databases">
        <authorList>
            <person name="Gilroy R."/>
        </authorList>
    </citation>
    <scope>NUCLEOTIDE SEQUENCE</scope>
    <source>
        <strain evidence="13">ChiSxjej1B13-7958</strain>
    </source>
</reference>
<reference evidence="13" key="2">
    <citation type="journal article" date="2021" name="PeerJ">
        <title>Extensive microbial diversity within the chicken gut microbiome revealed by metagenomics and culture.</title>
        <authorList>
            <person name="Gilroy R."/>
            <person name="Ravi A."/>
            <person name="Getino M."/>
            <person name="Pursley I."/>
            <person name="Horton D.L."/>
            <person name="Alikhan N.F."/>
            <person name="Baker D."/>
            <person name="Gharbi K."/>
            <person name="Hall N."/>
            <person name="Watson M."/>
            <person name="Adriaenssens E.M."/>
            <person name="Foster-Nyarko E."/>
            <person name="Jarju S."/>
            <person name="Secka A."/>
            <person name="Antonio M."/>
            <person name="Oren A."/>
            <person name="Chaudhuri R.R."/>
            <person name="La Ragione R."/>
            <person name="Hildebrand F."/>
            <person name="Pallen M.J."/>
        </authorList>
    </citation>
    <scope>NUCLEOTIDE SEQUENCE</scope>
    <source>
        <strain evidence="13">ChiSxjej1B13-7958</strain>
    </source>
</reference>
<evidence type="ECO:0000256" key="6">
    <source>
        <dbReference type="ARBA" id="ARBA00022741"/>
    </source>
</evidence>
<organism evidence="13 14">
    <name type="scientific">Candidatus Caccousia avicola</name>
    <dbReference type="NCBI Taxonomy" id="2840721"/>
    <lineage>
        <taxon>Bacteria</taxon>
        <taxon>Bacillati</taxon>
        <taxon>Bacillota</taxon>
        <taxon>Clostridia</taxon>
        <taxon>Eubacteriales</taxon>
        <taxon>Oscillospiraceae</taxon>
        <taxon>Oscillospiraceae incertae sedis</taxon>
        <taxon>Candidatus Caccousia</taxon>
    </lineage>
</organism>
<keyword evidence="6 11" id="KW-0547">Nucleotide-binding</keyword>
<dbReference type="Proteomes" id="UP000824242">
    <property type="component" value="Unassembled WGS sequence"/>
</dbReference>
<evidence type="ECO:0000256" key="10">
    <source>
        <dbReference type="ARBA" id="ARBA00048594"/>
    </source>
</evidence>
<dbReference type="Gene3D" id="3.40.50.300">
    <property type="entry name" value="P-loop containing nucleotide triphosphate hydrolases"/>
    <property type="match status" value="1"/>
</dbReference>
<evidence type="ECO:0000256" key="7">
    <source>
        <dbReference type="ARBA" id="ARBA00022777"/>
    </source>
</evidence>
<keyword evidence="8 11" id="KW-0067">ATP-binding</keyword>
<keyword evidence="7 11" id="KW-0418">Kinase</keyword>
<name>A0A9D1DEQ4_9FIRM</name>
<evidence type="ECO:0000256" key="5">
    <source>
        <dbReference type="ARBA" id="ARBA00022679"/>
    </source>
</evidence>
<evidence type="ECO:0000256" key="1">
    <source>
        <dbReference type="ARBA" id="ARBA00003531"/>
    </source>
</evidence>
<comment type="function">
    <text evidence="1 11">Essential for recycling GMP and indirectly, cGMP.</text>
</comment>
<evidence type="ECO:0000256" key="9">
    <source>
        <dbReference type="ARBA" id="ARBA00030128"/>
    </source>
</evidence>
<evidence type="ECO:0000256" key="8">
    <source>
        <dbReference type="ARBA" id="ARBA00022840"/>
    </source>
</evidence>
<comment type="catalytic activity">
    <reaction evidence="10 11">
        <text>GMP + ATP = GDP + ADP</text>
        <dbReference type="Rhea" id="RHEA:20780"/>
        <dbReference type="ChEBI" id="CHEBI:30616"/>
        <dbReference type="ChEBI" id="CHEBI:58115"/>
        <dbReference type="ChEBI" id="CHEBI:58189"/>
        <dbReference type="ChEBI" id="CHEBI:456216"/>
        <dbReference type="EC" id="2.7.4.8"/>
    </reaction>
</comment>
<dbReference type="SUPFAM" id="SSF52540">
    <property type="entry name" value="P-loop containing nucleoside triphosphate hydrolases"/>
    <property type="match status" value="1"/>
</dbReference>
<protein>
    <recommendedName>
        <fullName evidence="4 11">Guanylate kinase</fullName>
        <ecNumber evidence="3 11">2.7.4.8</ecNumber>
    </recommendedName>
    <alternativeName>
        <fullName evidence="9 11">GMP kinase</fullName>
    </alternativeName>
</protein>
<evidence type="ECO:0000313" key="13">
    <source>
        <dbReference type="EMBL" id="HIR47926.1"/>
    </source>
</evidence>
<dbReference type="GO" id="GO:0005524">
    <property type="term" value="F:ATP binding"/>
    <property type="evidence" value="ECO:0007669"/>
    <property type="project" value="UniProtKB-UniRule"/>
</dbReference>
<dbReference type="AlphaFoldDB" id="A0A9D1DEQ4"/>
<dbReference type="GO" id="GO:0004385">
    <property type="term" value="F:GMP kinase activity"/>
    <property type="evidence" value="ECO:0007669"/>
    <property type="project" value="UniProtKB-UniRule"/>
</dbReference>
<dbReference type="NCBIfam" id="TIGR03263">
    <property type="entry name" value="guanyl_kin"/>
    <property type="match status" value="1"/>
</dbReference>
<dbReference type="SMART" id="SM00072">
    <property type="entry name" value="GuKc"/>
    <property type="match status" value="1"/>
</dbReference>
<accession>A0A9D1DEQ4</accession>
<dbReference type="InterPro" id="IPR008144">
    <property type="entry name" value="Guanylate_kin-like_dom"/>
</dbReference>
<dbReference type="PROSITE" id="PS00856">
    <property type="entry name" value="GUANYLATE_KINASE_1"/>
    <property type="match status" value="1"/>
</dbReference>
<keyword evidence="5 11" id="KW-0808">Transferase</keyword>
<dbReference type="Gene3D" id="3.30.63.10">
    <property type="entry name" value="Guanylate Kinase phosphate binding domain"/>
    <property type="match status" value="1"/>
</dbReference>
<dbReference type="InterPro" id="IPR027417">
    <property type="entry name" value="P-loop_NTPase"/>
</dbReference>
<comment type="caution">
    <text evidence="13">The sequence shown here is derived from an EMBL/GenBank/DDBJ whole genome shotgun (WGS) entry which is preliminary data.</text>
</comment>
<evidence type="ECO:0000256" key="3">
    <source>
        <dbReference type="ARBA" id="ARBA00012961"/>
    </source>
</evidence>
<feature type="binding site" evidence="11">
    <location>
        <begin position="12"/>
        <end position="19"/>
    </location>
    <ligand>
        <name>ATP</name>
        <dbReference type="ChEBI" id="CHEBI:30616"/>
    </ligand>
</feature>
<evidence type="ECO:0000256" key="2">
    <source>
        <dbReference type="ARBA" id="ARBA00005790"/>
    </source>
</evidence>
<dbReference type="HAMAP" id="MF_00328">
    <property type="entry name" value="Guanylate_kinase"/>
    <property type="match status" value="1"/>
</dbReference>
<dbReference type="PANTHER" id="PTHR23117">
    <property type="entry name" value="GUANYLATE KINASE-RELATED"/>
    <property type="match status" value="1"/>
</dbReference>